<keyword evidence="3" id="KW-1133">Transmembrane helix</keyword>
<organism evidence="4">
    <name type="scientific">Sedimenticola thiotaurini</name>
    <dbReference type="NCBI Taxonomy" id="1543721"/>
    <lineage>
        <taxon>Bacteria</taxon>
        <taxon>Pseudomonadati</taxon>
        <taxon>Pseudomonadota</taxon>
        <taxon>Gammaproteobacteria</taxon>
        <taxon>Chromatiales</taxon>
        <taxon>Sedimenticolaceae</taxon>
        <taxon>Sedimenticola</taxon>
    </lineage>
</organism>
<evidence type="ECO:0000313" key="4">
    <source>
        <dbReference type="EMBL" id="HEB95040.1"/>
    </source>
</evidence>
<keyword evidence="3" id="KW-0472">Membrane</keyword>
<evidence type="ECO:0000256" key="2">
    <source>
        <dbReference type="SAM" id="MobiDB-lite"/>
    </source>
</evidence>
<dbReference type="PANTHER" id="PTHR38043:SF1">
    <property type="entry name" value="PROTEIN HEMX"/>
    <property type="match status" value="1"/>
</dbReference>
<keyword evidence="1" id="KW-0175">Coiled coil</keyword>
<feature type="transmembrane region" description="Helical" evidence="3">
    <location>
        <begin position="47"/>
        <end position="67"/>
    </location>
</feature>
<sequence length="394" mass="43607">MTKRHDDAAGKDNAEEVDFSAVDAEPQEQETVIEARVVRERTGLPRIALVMALLAFAGGGIGLVVGYQQLRGVRDALARMDQVVRQAGERQGRLAAQLQRMEQQLAEQKRQGEARNQALADQQKELRQERDRLRLQAEEVRSALDSVHQRIGRSSTQWMAAEAGYLMQVANNRLRLAADVDTAIAALQAADARLRDTGDPSWVGVREILAAEIARLKGVGRLDLAGLSARLSGLAAQVESLKLAGTEPAAAEPAQQAPAAPREERERSWKSLLEDGWEGFKSIMVIRHHGRPVQAMLPPEQQYFVYQNLRLQLEAARTALLQRDQTLYDTSLETARQWLDEFFDPDDGATRSMKQAIDGLRKVQVRPPLPDISRSLVALQERLKQLGSQPGGGA</sequence>
<gene>
    <name evidence="4" type="ORF">ENI96_01255</name>
</gene>
<dbReference type="EMBL" id="DRKP01000014">
    <property type="protein sequence ID" value="HEB95040.1"/>
    <property type="molecule type" value="Genomic_DNA"/>
</dbReference>
<dbReference type="InterPro" id="IPR007470">
    <property type="entry name" value="HemX"/>
</dbReference>
<feature type="coiled-coil region" evidence="1">
    <location>
        <begin position="84"/>
        <end position="150"/>
    </location>
</feature>
<keyword evidence="3" id="KW-0812">Transmembrane</keyword>
<feature type="region of interest" description="Disordered" evidence="2">
    <location>
        <begin position="246"/>
        <end position="267"/>
    </location>
</feature>
<evidence type="ECO:0000256" key="3">
    <source>
        <dbReference type="SAM" id="Phobius"/>
    </source>
</evidence>
<feature type="compositionally biased region" description="Low complexity" evidence="2">
    <location>
        <begin position="247"/>
        <end position="260"/>
    </location>
</feature>
<reference evidence="4" key="1">
    <citation type="journal article" date="2020" name="mSystems">
        <title>Genome- and Community-Level Interaction Insights into Carbon Utilization and Element Cycling Functions of Hydrothermarchaeota in Hydrothermal Sediment.</title>
        <authorList>
            <person name="Zhou Z."/>
            <person name="Liu Y."/>
            <person name="Xu W."/>
            <person name="Pan J."/>
            <person name="Luo Z.H."/>
            <person name="Li M."/>
        </authorList>
    </citation>
    <scope>NUCLEOTIDE SEQUENCE [LARGE SCALE GENOMIC DNA]</scope>
    <source>
        <strain evidence="4">HyVt-443</strain>
    </source>
</reference>
<dbReference type="Proteomes" id="UP000886251">
    <property type="component" value="Unassembled WGS sequence"/>
</dbReference>
<dbReference type="PANTHER" id="PTHR38043">
    <property type="entry name" value="PROTEIN HEMX"/>
    <property type="match status" value="1"/>
</dbReference>
<comment type="caution">
    <text evidence="4">The sequence shown here is derived from an EMBL/GenBank/DDBJ whole genome shotgun (WGS) entry which is preliminary data.</text>
</comment>
<accession>A0A831RL77</accession>
<dbReference type="Pfam" id="PF04375">
    <property type="entry name" value="HemX"/>
    <property type="match status" value="1"/>
</dbReference>
<name>A0A831RL77_9GAMM</name>
<evidence type="ECO:0000256" key="1">
    <source>
        <dbReference type="SAM" id="Coils"/>
    </source>
</evidence>
<dbReference type="AlphaFoldDB" id="A0A831RL77"/>
<proteinExistence type="predicted"/>
<protein>
    <submittedName>
        <fullName evidence="4">HemX protein</fullName>
    </submittedName>
</protein>